<keyword evidence="2" id="KW-1185">Reference proteome</keyword>
<evidence type="ECO:0000313" key="1">
    <source>
        <dbReference type="EMBL" id="RMZ99892.1"/>
    </source>
</evidence>
<reference evidence="1 2" key="1">
    <citation type="journal article" date="2018" name="Sci. Rep.">
        <title>Genomic signatures of local adaptation to the degree of environmental predictability in rotifers.</title>
        <authorList>
            <person name="Franch-Gras L."/>
            <person name="Hahn C."/>
            <person name="Garcia-Roger E.M."/>
            <person name="Carmona M.J."/>
            <person name="Serra M."/>
            <person name="Gomez A."/>
        </authorList>
    </citation>
    <scope>NUCLEOTIDE SEQUENCE [LARGE SCALE GENOMIC DNA]</scope>
    <source>
        <strain evidence="1">HYR1</strain>
    </source>
</reference>
<dbReference type="EMBL" id="REGN01010006">
    <property type="protein sequence ID" value="RMZ99892.1"/>
    <property type="molecule type" value="Genomic_DNA"/>
</dbReference>
<protein>
    <submittedName>
        <fullName evidence="1">Uncharacterized protein</fullName>
    </submittedName>
</protein>
<dbReference type="AlphaFoldDB" id="A0A3M7PLB5"/>
<accession>A0A3M7PLB5</accession>
<name>A0A3M7PLB5_BRAPC</name>
<sequence length="78" mass="9497">MKNFLLLNDKPKMSKNELDIQTKTDICMYQRDHPNMKNVDIIPLFDNSNILIRICFSRAIYARIKERRLYIFLKRTIY</sequence>
<comment type="caution">
    <text evidence="1">The sequence shown here is derived from an EMBL/GenBank/DDBJ whole genome shotgun (WGS) entry which is preliminary data.</text>
</comment>
<gene>
    <name evidence="1" type="ORF">BpHYR1_040418</name>
</gene>
<proteinExistence type="predicted"/>
<dbReference type="Proteomes" id="UP000276133">
    <property type="component" value="Unassembled WGS sequence"/>
</dbReference>
<organism evidence="1 2">
    <name type="scientific">Brachionus plicatilis</name>
    <name type="common">Marine rotifer</name>
    <name type="synonym">Brachionus muelleri</name>
    <dbReference type="NCBI Taxonomy" id="10195"/>
    <lineage>
        <taxon>Eukaryota</taxon>
        <taxon>Metazoa</taxon>
        <taxon>Spiralia</taxon>
        <taxon>Gnathifera</taxon>
        <taxon>Rotifera</taxon>
        <taxon>Eurotatoria</taxon>
        <taxon>Monogononta</taxon>
        <taxon>Pseudotrocha</taxon>
        <taxon>Ploima</taxon>
        <taxon>Brachionidae</taxon>
        <taxon>Brachionus</taxon>
    </lineage>
</organism>
<evidence type="ECO:0000313" key="2">
    <source>
        <dbReference type="Proteomes" id="UP000276133"/>
    </source>
</evidence>